<dbReference type="InterPro" id="IPR005892">
    <property type="entry name" value="Gly-betaine_transp_ATP-bd"/>
</dbReference>
<dbReference type="GO" id="GO:0005524">
    <property type="term" value="F:ATP binding"/>
    <property type="evidence" value="ECO:0007669"/>
    <property type="project" value="UniProtKB-UniRule"/>
</dbReference>
<dbReference type="FunFam" id="3.40.50.300:FF:000201">
    <property type="entry name" value="Glycine betaine/L-proline ABC transporter ATP-binding protein"/>
    <property type="match status" value="1"/>
</dbReference>
<dbReference type="InterPro" id="IPR003593">
    <property type="entry name" value="AAA+_ATPase"/>
</dbReference>
<dbReference type="Gene3D" id="3.40.50.300">
    <property type="entry name" value="P-loop containing nucleotide triphosphate hydrolases"/>
    <property type="match status" value="1"/>
</dbReference>
<evidence type="ECO:0000259" key="10">
    <source>
        <dbReference type="PROSITE" id="PS50893"/>
    </source>
</evidence>
<reference evidence="12 13" key="1">
    <citation type="submission" date="2015-05" db="EMBL/GenBank/DDBJ databases">
        <title>Draft genome sequence of Microvirga vignae strain BR3299, a novel nitrogen fixing bacteria isolated from Brazil semi-aired region.</title>
        <authorList>
            <person name="Zilli J.E."/>
            <person name="Passos S.R."/>
            <person name="Leite J."/>
            <person name="Baldani J.I."/>
            <person name="Xavier G.R."/>
            <person name="Rumjaneck N.G."/>
            <person name="Simoes-Araujo J.L."/>
        </authorList>
    </citation>
    <scope>NUCLEOTIDE SEQUENCE [LARGE SCALE GENOMIC DNA]</scope>
    <source>
        <strain evidence="12 13">BR3299</strain>
    </source>
</reference>
<evidence type="ECO:0000256" key="2">
    <source>
        <dbReference type="ARBA" id="ARBA00022448"/>
    </source>
</evidence>
<comment type="similarity">
    <text evidence="1 9">Belongs to the ABC transporter superfamily.</text>
</comment>
<keyword evidence="2 9" id="KW-0813">Transport</keyword>
<keyword evidence="5" id="KW-0029">Amino-acid transport</keyword>
<dbReference type="Pfam" id="PF00005">
    <property type="entry name" value="ABC_tran"/>
    <property type="match status" value="1"/>
</dbReference>
<dbReference type="EC" id="7.6.2.9" evidence="9"/>
<dbReference type="InterPro" id="IPR046342">
    <property type="entry name" value="CBS_dom_sf"/>
</dbReference>
<dbReference type="InterPro" id="IPR027417">
    <property type="entry name" value="P-loop_NTPase"/>
</dbReference>
<keyword evidence="13" id="KW-1185">Reference proteome</keyword>
<dbReference type="PROSITE" id="PS50893">
    <property type="entry name" value="ABC_TRANSPORTER_2"/>
    <property type="match status" value="1"/>
</dbReference>
<evidence type="ECO:0000313" key="12">
    <source>
        <dbReference type="EMBL" id="KLK90321.1"/>
    </source>
</evidence>
<evidence type="ECO:0000259" key="11">
    <source>
        <dbReference type="PROSITE" id="PS51371"/>
    </source>
</evidence>
<dbReference type="SUPFAM" id="SSF52540">
    <property type="entry name" value="P-loop containing nucleoside triphosphate hydrolases"/>
    <property type="match status" value="1"/>
</dbReference>
<dbReference type="STRING" id="1225564.AA309_26465"/>
<evidence type="ECO:0000256" key="9">
    <source>
        <dbReference type="RuleBase" id="RU369116"/>
    </source>
</evidence>
<feature type="domain" description="CBS" evidence="11">
    <location>
        <begin position="286"/>
        <end position="351"/>
    </location>
</feature>
<evidence type="ECO:0000256" key="5">
    <source>
        <dbReference type="ARBA" id="ARBA00022970"/>
    </source>
</evidence>
<evidence type="ECO:0000256" key="3">
    <source>
        <dbReference type="ARBA" id="ARBA00022741"/>
    </source>
</evidence>
<dbReference type="NCBIfam" id="TIGR01186">
    <property type="entry name" value="proV"/>
    <property type="match status" value="1"/>
</dbReference>
<evidence type="ECO:0000256" key="8">
    <source>
        <dbReference type="PROSITE-ProRule" id="PRU00703"/>
    </source>
</evidence>
<dbReference type="GO" id="GO:0006865">
    <property type="term" value="P:amino acid transport"/>
    <property type="evidence" value="ECO:0007669"/>
    <property type="project" value="UniProtKB-UniRule"/>
</dbReference>
<keyword evidence="8" id="KW-0129">CBS domain</keyword>
<evidence type="ECO:0000256" key="4">
    <source>
        <dbReference type="ARBA" id="ARBA00022840"/>
    </source>
</evidence>
<dbReference type="PROSITE" id="PS51371">
    <property type="entry name" value="CBS"/>
    <property type="match status" value="1"/>
</dbReference>
<protein>
    <recommendedName>
        <fullName evidence="9">Quaternary amine transport ATP-binding protein</fullName>
        <ecNumber evidence="9">7.6.2.9</ecNumber>
    </recommendedName>
</protein>
<organism evidence="12 13">
    <name type="scientific">Microvirga vignae</name>
    <dbReference type="NCBI Taxonomy" id="1225564"/>
    <lineage>
        <taxon>Bacteria</taxon>
        <taxon>Pseudomonadati</taxon>
        <taxon>Pseudomonadota</taxon>
        <taxon>Alphaproteobacteria</taxon>
        <taxon>Hyphomicrobiales</taxon>
        <taxon>Methylobacteriaceae</taxon>
        <taxon>Microvirga</taxon>
    </lineage>
</organism>
<proteinExistence type="inferred from homology"/>
<dbReference type="RefSeq" id="WP_047192014.1">
    <property type="nucleotide sequence ID" value="NZ_LCYG01000088.1"/>
</dbReference>
<dbReference type="InterPro" id="IPR000644">
    <property type="entry name" value="CBS_dom"/>
</dbReference>
<gene>
    <name evidence="12" type="ORF">AA309_26465</name>
</gene>
<comment type="subcellular location">
    <subcellularLocation>
        <location evidence="9">Cell inner membrane</location>
        <topology evidence="9">Peripheral membrane protein</topology>
    </subcellularLocation>
</comment>
<dbReference type="PATRIC" id="fig|1225564.3.peg.6885"/>
<dbReference type="PANTHER" id="PTHR43869:SF1">
    <property type="entry name" value="GLYCINE BETAINE_PROLINE BETAINE TRANSPORT SYSTEM ATP-BINDING PROTEIN PROV"/>
    <property type="match status" value="1"/>
</dbReference>
<comment type="subunit">
    <text evidence="9">The complex is probably composed of two ATP-binding proteins, two transmembrane proteins and a solute-binding protein.</text>
</comment>
<dbReference type="EMBL" id="LCYG01000088">
    <property type="protein sequence ID" value="KLK90321.1"/>
    <property type="molecule type" value="Genomic_DNA"/>
</dbReference>
<dbReference type="GO" id="GO:0006970">
    <property type="term" value="P:response to osmotic stress"/>
    <property type="evidence" value="ECO:0007669"/>
    <property type="project" value="UniProtKB-ARBA"/>
</dbReference>
<keyword evidence="9" id="KW-1003">Cell membrane</keyword>
<dbReference type="GO" id="GO:0005886">
    <property type="term" value="C:plasma membrane"/>
    <property type="evidence" value="ECO:0007669"/>
    <property type="project" value="UniProtKB-SubCell"/>
</dbReference>
<comment type="catalytic activity">
    <reaction evidence="6">
        <text>a quaternary ammonium(out) + ATP + H2O = a quaternary ammonium(in) + ADP + phosphate + H(+)</text>
        <dbReference type="Rhea" id="RHEA:11036"/>
        <dbReference type="ChEBI" id="CHEBI:15377"/>
        <dbReference type="ChEBI" id="CHEBI:15378"/>
        <dbReference type="ChEBI" id="CHEBI:30616"/>
        <dbReference type="ChEBI" id="CHEBI:35267"/>
        <dbReference type="ChEBI" id="CHEBI:43474"/>
        <dbReference type="ChEBI" id="CHEBI:456216"/>
        <dbReference type="EC" id="7.6.2.9"/>
    </reaction>
    <physiologicalReaction direction="left-to-right" evidence="6">
        <dbReference type="Rhea" id="RHEA:11037"/>
    </physiologicalReaction>
</comment>
<dbReference type="InterPro" id="IPR017871">
    <property type="entry name" value="ABC_transporter-like_CS"/>
</dbReference>
<feature type="domain" description="ABC transporter" evidence="10">
    <location>
        <begin position="11"/>
        <end position="271"/>
    </location>
</feature>
<evidence type="ECO:0000256" key="1">
    <source>
        <dbReference type="ARBA" id="ARBA00005417"/>
    </source>
</evidence>
<dbReference type="PANTHER" id="PTHR43869">
    <property type="entry name" value="GLYCINE BETAINE/PROLINE BETAINE TRANSPORT SYSTEM ATP-BINDING PROTEIN PROV"/>
    <property type="match status" value="1"/>
</dbReference>
<dbReference type="Proteomes" id="UP000035489">
    <property type="component" value="Unassembled WGS sequence"/>
</dbReference>
<comment type="subunit">
    <text evidence="7">The complex is probably composed of two ATP-binding proteins (TmoW), two transmembrane proteins (TmoV) and a solute-binding protein (TmoX).</text>
</comment>
<keyword evidence="9" id="KW-0472">Membrane</keyword>
<accession>A0A0H1R6B8</accession>
<sequence length="362" mass="39634">MANPVKSNYGIEIKNLYKIFGASAAAYVDHVKKGMTKTELNERYGHVLGLKNINISMPSGSIQVIMGLSGSGKSTLIRHINRLIDPTAGEVIVGGVDVVKMNKRELRDFRRHQTAMVFQKFALLPHRTVLDNTVYGLEVQGVPRAKQVDAAMHWIERVGLKGFEKRYPNQLSGGMQQRVGLARALANDAPILLMDEAYSALDPLIRMDMQSVLLDLQKEIRKTIVFITHDLDEALRLGDRIAILRDGEIIQQGTSQDIVLRPADDYIANFVKEVNRGRVIHVETVMSPLGSGGPAQAIMVPAGTKLDAAARKLMQSKQSEIVVVDSKGNSLGRLSLAQITSAMVTPAAREEQAAGIELAPVI</sequence>
<evidence type="ECO:0000313" key="13">
    <source>
        <dbReference type="Proteomes" id="UP000035489"/>
    </source>
</evidence>
<dbReference type="SUPFAM" id="SSF54631">
    <property type="entry name" value="CBS-domain pair"/>
    <property type="match status" value="1"/>
</dbReference>
<dbReference type="SMART" id="SM00382">
    <property type="entry name" value="AAA"/>
    <property type="match status" value="1"/>
</dbReference>
<dbReference type="InterPro" id="IPR003439">
    <property type="entry name" value="ABC_transporter-like_ATP-bd"/>
</dbReference>
<evidence type="ECO:0000256" key="7">
    <source>
        <dbReference type="ARBA" id="ARBA00061968"/>
    </source>
</evidence>
<name>A0A0H1R6B8_9HYPH</name>
<dbReference type="GO" id="GO:0016887">
    <property type="term" value="F:ATP hydrolysis activity"/>
    <property type="evidence" value="ECO:0007669"/>
    <property type="project" value="UniProtKB-UniRule"/>
</dbReference>
<evidence type="ECO:0000256" key="6">
    <source>
        <dbReference type="ARBA" id="ARBA00051811"/>
    </source>
</evidence>
<dbReference type="CDD" id="cd03294">
    <property type="entry name" value="ABC_Pro_Gly_Betaine"/>
    <property type="match status" value="1"/>
</dbReference>
<keyword evidence="4 9" id="KW-0067">ATP-binding</keyword>
<dbReference type="PROSITE" id="PS00211">
    <property type="entry name" value="ABC_TRANSPORTER_1"/>
    <property type="match status" value="1"/>
</dbReference>
<keyword evidence="9" id="KW-0997">Cell inner membrane</keyword>
<dbReference type="AlphaFoldDB" id="A0A0H1R6B8"/>
<dbReference type="GO" id="GO:0031460">
    <property type="term" value="P:glycine betaine transport"/>
    <property type="evidence" value="ECO:0007669"/>
    <property type="project" value="InterPro"/>
</dbReference>
<keyword evidence="3 9" id="KW-0547">Nucleotide-binding</keyword>
<dbReference type="GO" id="GO:0015418">
    <property type="term" value="F:ABC-type quaternary ammonium compound transporting activity"/>
    <property type="evidence" value="ECO:0007669"/>
    <property type="project" value="UniProtKB-EC"/>
</dbReference>
<dbReference type="InterPro" id="IPR051921">
    <property type="entry name" value="ABC_osmolyte_uptake_ATP-bind"/>
</dbReference>
<comment type="caution">
    <text evidence="12">The sequence shown here is derived from an EMBL/GenBank/DDBJ whole genome shotgun (WGS) entry which is preliminary data.</text>
</comment>